<dbReference type="AlphaFoldDB" id="A0A3G8JT46"/>
<feature type="transmembrane region" description="Helical" evidence="1">
    <location>
        <begin position="12"/>
        <end position="33"/>
    </location>
</feature>
<proteinExistence type="predicted"/>
<reference evidence="2 3" key="1">
    <citation type="submission" date="2018-11" db="EMBL/GenBank/DDBJ databases">
        <title>Gordonia insulae sp. nov., isolated from an island soil.</title>
        <authorList>
            <person name="Kim Y.S."/>
            <person name="Kim S.B."/>
        </authorList>
    </citation>
    <scope>NUCLEOTIDE SEQUENCE [LARGE SCALE GENOMIC DNA]</scope>
    <source>
        <strain evidence="2 3">MMS17-SY073</strain>
    </source>
</reference>
<sequence>MIRRVITNRTFQVVAVLAAVLVALLLWLGFSVLHVKDNIESARGDATQARSLALDGDEAGARRAAEAAADAATSASDRSHGVVWSAAASIPWLGAPLKSVQQMSDAVADLSTDVLVPSAELATVLDPAKLRSGDAINTAPLAAAQPQLAAVAEKSAAIADEVEQINPTWLGAVADAHTQLQEQVDEAAATLNGTNVAAQLVPSMLGADGTRKYFLAFQTPSESRGTGGLVGGFAILDATDGRITVPTLGANSVLRKPVLPQTSFGLDYDTIYSSYRPYTDPRNANLSPNFPDAAQIWIANWRYQTGQQLDGAVAVDPIALSYVLKATGPVTLSGGEKITADNIVPITLSTSYERFAGDNEGRKTYLQSIAKAVVQQLATAKSDTGAVLEALGRGVHERRIMVYSTDSADQRILESTNLGHQIPDTPAPYLQVALGNASGNKIDYYLRREIDYRAGDCKGDTRESTVTVKITNTLDDLTLPDYVIGSMGTRLKVPKGTSLTNVEMLTTAGSVVKKITVDGTTPMYVEQPLHGRPYLATMIRVPPGKTVTVTVVLDEPTNAGEPVVPIQPLVDDPKVTVDVPDCAGAN</sequence>
<dbReference type="InterPro" id="IPR025101">
    <property type="entry name" value="DUF4012"/>
</dbReference>
<dbReference type="EMBL" id="CP033972">
    <property type="protein sequence ID" value="AZG48098.1"/>
    <property type="molecule type" value="Genomic_DNA"/>
</dbReference>
<evidence type="ECO:0000313" key="3">
    <source>
        <dbReference type="Proteomes" id="UP000271469"/>
    </source>
</evidence>
<keyword evidence="1" id="KW-0812">Transmembrane</keyword>
<dbReference type="Proteomes" id="UP000271469">
    <property type="component" value="Chromosome"/>
</dbReference>
<keyword evidence="3" id="KW-1185">Reference proteome</keyword>
<organism evidence="2 3">
    <name type="scientific">Gordonia insulae</name>
    <dbReference type="NCBI Taxonomy" id="2420509"/>
    <lineage>
        <taxon>Bacteria</taxon>
        <taxon>Bacillati</taxon>
        <taxon>Actinomycetota</taxon>
        <taxon>Actinomycetes</taxon>
        <taxon>Mycobacteriales</taxon>
        <taxon>Gordoniaceae</taxon>
        <taxon>Gordonia</taxon>
    </lineage>
</organism>
<name>A0A3G8JT46_9ACTN</name>
<evidence type="ECO:0000256" key="1">
    <source>
        <dbReference type="SAM" id="Phobius"/>
    </source>
</evidence>
<evidence type="ECO:0000313" key="2">
    <source>
        <dbReference type="EMBL" id="AZG48098.1"/>
    </source>
</evidence>
<keyword evidence="1" id="KW-0472">Membrane</keyword>
<keyword evidence="1" id="KW-1133">Transmembrane helix</keyword>
<protein>
    <recommendedName>
        <fullName evidence="4">DUF4012 domain-containing protein</fullName>
    </recommendedName>
</protein>
<evidence type="ECO:0008006" key="4">
    <source>
        <dbReference type="Google" id="ProtNLM"/>
    </source>
</evidence>
<dbReference type="KEGG" id="gom:D7316_04711"/>
<accession>A0A3G8JT46</accession>
<gene>
    <name evidence="2" type="ORF">D7316_04711</name>
</gene>
<dbReference type="Pfam" id="PF13196">
    <property type="entry name" value="DUF4012"/>
    <property type="match status" value="1"/>
</dbReference>
<dbReference type="OrthoDB" id="3203519at2"/>
<dbReference type="RefSeq" id="WP_124710365.1">
    <property type="nucleotide sequence ID" value="NZ_CP033972.1"/>
</dbReference>